<protein>
    <submittedName>
        <fullName evidence="1">Uncharacterized protein</fullName>
    </submittedName>
</protein>
<accession>A0A376F9N0</accession>
<dbReference type="EMBL" id="UFYI01000007">
    <property type="protein sequence ID" value="STD21346.1"/>
    <property type="molecule type" value="Genomic_DNA"/>
</dbReference>
<dbReference type="AlphaFoldDB" id="A0A376F9N0"/>
<dbReference type="Proteomes" id="UP000255163">
    <property type="component" value="Unassembled WGS sequence"/>
</dbReference>
<evidence type="ECO:0000313" key="1">
    <source>
        <dbReference type="EMBL" id="STD21346.1"/>
    </source>
</evidence>
<sequence length="30" mass="3502">METVLDALKAMKKRHIARLLPVWISSPLKR</sequence>
<reference evidence="1 2" key="1">
    <citation type="submission" date="2018-06" db="EMBL/GenBank/DDBJ databases">
        <authorList>
            <consortium name="Pathogen Informatics"/>
            <person name="Doyle S."/>
        </authorList>
    </citation>
    <scope>NUCLEOTIDE SEQUENCE [LARGE SCALE GENOMIC DNA]</scope>
    <source>
        <strain evidence="1 2">NCTC12123</strain>
    </source>
</reference>
<proteinExistence type="predicted"/>
<gene>
    <name evidence="1" type="ORF">NCTC12123_02677</name>
</gene>
<organism evidence="1 2">
    <name type="scientific">Enterobacter asburiae</name>
    <dbReference type="NCBI Taxonomy" id="61645"/>
    <lineage>
        <taxon>Bacteria</taxon>
        <taxon>Pseudomonadati</taxon>
        <taxon>Pseudomonadota</taxon>
        <taxon>Gammaproteobacteria</taxon>
        <taxon>Enterobacterales</taxon>
        <taxon>Enterobacteriaceae</taxon>
        <taxon>Enterobacter</taxon>
        <taxon>Enterobacter cloacae complex</taxon>
    </lineage>
</organism>
<name>A0A376F9N0_ENTAS</name>
<evidence type="ECO:0000313" key="2">
    <source>
        <dbReference type="Proteomes" id="UP000255163"/>
    </source>
</evidence>